<evidence type="ECO:0000256" key="2">
    <source>
        <dbReference type="ARBA" id="ARBA00011245"/>
    </source>
</evidence>
<dbReference type="RefSeq" id="WP_130454130.1">
    <property type="nucleotide sequence ID" value="NZ_QYAG01000001.1"/>
</dbReference>
<dbReference type="InterPro" id="IPR050924">
    <property type="entry name" value="Peroxiredoxin_BCP/PrxQ"/>
</dbReference>
<dbReference type="PIRSF" id="PIRSF000239">
    <property type="entry name" value="AHPC"/>
    <property type="match status" value="1"/>
</dbReference>
<keyword evidence="6" id="KW-0560">Oxidoreductase</keyword>
<sequence length="160" mass="17368">MTDRVILEPGQPAPDFALPDQDGVTRKLADYRGEKVVLFVYPQAMTPACTTEACEFQESSAPLAAAGYRVLGLSRDAVERLRRFADRDALEYPLLSDPDTAVHVAYGAFGEKNSYGRIVEGVIRSTFVIDEAGKIEHALYNVKATGHVARVLKLLGVAAA</sequence>
<name>A0A4Q7TU89_9MICO</name>
<keyword evidence="16" id="KW-1185">Reference proteome</keyword>
<dbReference type="PANTHER" id="PTHR42801">
    <property type="entry name" value="THIOREDOXIN-DEPENDENT PEROXIDE REDUCTASE"/>
    <property type="match status" value="1"/>
</dbReference>
<comment type="subunit">
    <text evidence="2">Monomer.</text>
</comment>
<dbReference type="Gene3D" id="3.40.30.10">
    <property type="entry name" value="Glutaredoxin"/>
    <property type="match status" value="1"/>
</dbReference>
<evidence type="ECO:0000256" key="4">
    <source>
        <dbReference type="ARBA" id="ARBA00022559"/>
    </source>
</evidence>
<dbReference type="InterPro" id="IPR036249">
    <property type="entry name" value="Thioredoxin-like_sf"/>
</dbReference>
<evidence type="ECO:0000256" key="13">
    <source>
        <dbReference type="PIRSR" id="PIRSR000239-1"/>
    </source>
</evidence>
<dbReference type="SUPFAM" id="SSF52833">
    <property type="entry name" value="Thioredoxin-like"/>
    <property type="match status" value="1"/>
</dbReference>
<evidence type="ECO:0000256" key="9">
    <source>
        <dbReference type="ARBA" id="ARBA00032824"/>
    </source>
</evidence>
<dbReference type="GO" id="GO:0008379">
    <property type="term" value="F:thioredoxin peroxidase activity"/>
    <property type="evidence" value="ECO:0007669"/>
    <property type="project" value="TreeGrafter"/>
</dbReference>
<evidence type="ECO:0000256" key="12">
    <source>
        <dbReference type="ARBA" id="ARBA00049091"/>
    </source>
</evidence>
<reference evidence="15 16" key="1">
    <citation type="journal article" date="2015" name="Stand. Genomic Sci.">
        <title>Genomic Encyclopedia of Bacterial and Archaeal Type Strains, Phase III: the genomes of soil and plant-associated and newly described type strains.</title>
        <authorList>
            <person name="Whitman W.B."/>
            <person name="Woyke T."/>
            <person name="Klenk H.P."/>
            <person name="Zhou Y."/>
            <person name="Lilburn T.G."/>
            <person name="Beck B.J."/>
            <person name="De Vos P."/>
            <person name="Vandamme P."/>
            <person name="Eisen J.A."/>
            <person name="Garrity G."/>
            <person name="Hugenholtz P."/>
            <person name="Kyrpides N.C."/>
        </authorList>
    </citation>
    <scope>NUCLEOTIDE SEQUENCE [LARGE SCALE GENOMIC DNA]</scope>
    <source>
        <strain evidence="15 16">RF6</strain>
    </source>
</reference>
<dbReference type="Proteomes" id="UP000291832">
    <property type="component" value="Unassembled WGS sequence"/>
</dbReference>
<evidence type="ECO:0000313" key="16">
    <source>
        <dbReference type="Proteomes" id="UP000291832"/>
    </source>
</evidence>
<feature type="domain" description="Thioredoxin" evidence="14">
    <location>
        <begin position="7"/>
        <end position="160"/>
    </location>
</feature>
<dbReference type="Pfam" id="PF00578">
    <property type="entry name" value="AhpC-TSA"/>
    <property type="match status" value="1"/>
</dbReference>
<comment type="similarity">
    <text evidence="10">Belongs to the peroxiredoxin family. BCP/PrxQ subfamily.</text>
</comment>
<evidence type="ECO:0000256" key="6">
    <source>
        <dbReference type="ARBA" id="ARBA00023002"/>
    </source>
</evidence>
<evidence type="ECO:0000256" key="7">
    <source>
        <dbReference type="ARBA" id="ARBA00023157"/>
    </source>
</evidence>
<feature type="active site" description="Cysteine sulfenic acid (-SOH) intermediate; for peroxidase activity" evidence="13">
    <location>
        <position position="49"/>
    </location>
</feature>
<dbReference type="OrthoDB" id="9812811at2"/>
<dbReference type="NCBIfam" id="NF006960">
    <property type="entry name" value="PRK09437.1"/>
    <property type="match status" value="1"/>
</dbReference>
<evidence type="ECO:0000313" key="15">
    <source>
        <dbReference type="EMBL" id="RZT64521.1"/>
    </source>
</evidence>
<dbReference type="GO" id="GO:0045454">
    <property type="term" value="P:cell redox homeostasis"/>
    <property type="evidence" value="ECO:0007669"/>
    <property type="project" value="TreeGrafter"/>
</dbReference>
<keyword evidence="5" id="KW-0049">Antioxidant</keyword>
<evidence type="ECO:0000256" key="3">
    <source>
        <dbReference type="ARBA" id="ARBA00013017"/>
    </source>
</evidence>
<dbReference type="EC" id="1.11.1.24" evidence="3"/>
<protein>
    <recommendedName>
        <fullName evidence="3">thioredoxin-dependent peroxiredoxin</fullName>
        <ecNumber evidence="3">1.11.1.24</ecNumber>
    </recommendedName>
    <alternativeName>
        <fullName evidence="11">Bacterioferritin comigratory protein</fullName>
    </alternativeName>
    <alternativeName>
        <fullName evidence="9">Thioredoxin peroxidase</fullName>
    </alternativeName>
</protein>
<evidence type="ECO:0000256" key="1">
    <source>
        <dbReference type="ARBA" id="ARBA00003330"/>
    </source>
</evidence>
<dbReference type="InterPro" id="IPR024706">
    <property type="entry name" value="Peroxiredoxin_AhpC-typ"/>
</dbReference>
<evidence type="ECO:0000259" key="14">
    <source>
        <dbReference type="PROSITE" id="PS51352"/>
    </source>
</evidence>
<dbReference type="EMBL" id="SHKI01000005">
    <property type="protein sequence ID" value="RZT64521.1"/>
    <property type="molecule type" value="Genomic_DNA"/>
</dbReference>
<dbReference type="CDD" id="cd03017">
    <property type="entry name" value="PRX_BCP"/>
    <property type="match status" value="1"/>
</dbReference>
<evidence type="ECO:0000256" key="10">
    <source>
        <dbReference type="ARBA" id="ARBA00038489"/>
    </source>
</evidence>
<evidence type="ECO:0000256" key="11">
    <source>
        <dbReference type="ARBA" id="ARBA00041373"/>
    </source>
</evidence>
<evidence type="ECO:0000256" key="8">
    <source>
        <dbReference type="ARBA" id="ARBA00023284"/>
    </source>
</evidence>
<accession>A0A4Q7TU89</accession>
<organism evidence="15 16">
    <name type="scientific">Leucobacter luti</name>
    <dbReference type="NCBI Taxonomy" id="340320"/>
    <lineage>
        <taxon>Bacteria</taxon>
        <taxon>Bacillati</taxon>
        <taxon>Actinomycetota</taxon>
        <taxon>Actinomycetes</taxon>
        <taxon>Micrococcales</taxon>
        <taxon>Microbacteriaceae</taxon>
        <taxon>Leucobacter</taxon>
    </lineage>
</organism>
<proteinExistence type="inferred from homology"/>
<dbReference type="FunFam" id="3.40.30.10:FF:000007">
    <property type="entry name" value="Thioredoxin-dependent thiol peroxidase"/>
    <property type="match status" value="1"/>
</dbReference>
<gene>
    <name evidence="15" type="ORF">EV139_1939</name>
</gene>
<evidence type="ECO:0000256" key="5">
    <source>
        <dbReference type="ARBA" id="ARBA00022862"/>
    </source>
</evidence>
<dbReference type="GO" id="GO:0034599">
    <property type="term" value="P:cellular response to oxidative stress"/>
    <property type="evidence" value="ECO:0007669"/>
    <property type="project" value="TreeGrafter"/>
</dbReference>
<comment type="catalytic activity">
    <reaction evidence="12">
        <text>a hydroperoxide + [thioredoxin]-dithiol = an alcohol + [thioredoxin]-disulfide + H2O</text>
        <dbReference type="Rhea" id="RHEA:62620"/>
        <dbReference type="Rhea" id="RHEA-COMP:10698"/>
        <dbReference type="Rhea" id="RHEA-COMP:10700"/>
        <dbReference type="ChEBI" id="CHEBI:15377"/>
        <dbReference type="ChEBI" id="CHEBI:29950"/>
        <dbReference type="ChEBI" id="CHEBI:30879"/>
        <dbReference type="ChEBI" id="CHEBI:35924"/>
        <dbReference type="ChEBI" id="CHEBI:50058"/>
        <dbReference type="EC" id="1.11.1.24"/>
    </reaction>
</comment>
<comment type="function">
    <text evidence="1">Thiol-specific peroxidase that catalyzes the reduction of hydrogen peroxide and organic hydroperoxides to water and alcohols, respectively. Plays a role in cell protection against oxidative stress by detoxifying peroxides and as sensor of hydrogen peroxide-mediated signaling events.</text>
</comment>
<keyword evidence="7" id="KW-1015">Disulfide bond</keyword>
<dbReference type="GO" id="GO:0005737">
    <property type="term" value="C:cytoplasm"/>
    <property type="evidence" value="ECO:0007669"/>
    <property type="project" value="TreeGrafter"/>
</dbReference>
<keyword evidence="4" id="KW-0575">Peroxidase</keyword>
<comment type="caution">
    <text evidence="15">The sequence shown here is derived from an EMBL/GenBank/DDBJ whole genome shotgun (WGS) entry which is preliminary data.</text>
</comment>
<dbReference type="PROSITE" id="PS51352">
    <property type="entry name" value="THIOREDOXIN_2"/>
    <property type="match status" value="1"/>
</dbReference>
<dbReference type="InterPro" id="IPR000866">
    <property type="entry name" value="AhpC/TSA"/>
</dbReference>
<dbReference type="InterPro" id="IPR013766">
    <property type="entry name" value="Thioredoxin_domain"/>
</dbReference>
<dbReference type="AlphaFoldDB" id="A0A4Q7TU89"/>
<dbReference type="PANTHER" id="PTHR42801:SF4">
    <property type="entry name" value="AHPC_TSA FAMILY PROTEIN"/>
    <property type="match status" value="1"/>
</dbReference>
<keyword evidence="8" id="KW-0676">Redox-active center</keyword>